<accession>A0A8A2H8K1</accession>
<proteinExistence type="inferred from homology"/>
<evidence type="ECO:0000256" key="4">
    <source>
        <dbReference type="ARBA" id="ARBA00022884"/>
    </source>
</evidence>
<evidence type="ECO:0000256" key="3">
    <source>
        <dbReference type="ARBA" id="ARBA00022730"/>
    </source>
</evidence>
<dbReference type="NCBIfam" id="NF004368">
    <property type="entry name" value="PRK05738.3-4"/>
    <property type="match status" value="1"/>
</dbReference>
<dbReference type="GeneID" id="69223324"/>
<keyword evidence="4 8" id="KW-0694">RNA-binding</keyword>
<comment type="subunit">
    <text evidence="8">Part of the 50S ribosomal subunit.</text>
</comment>
<keyword evidence="6 8" id="KW-0687">Ribonucleoprotein</keyword>
<dbReference type="Pfam" id="PF00276">
    <property type="entry name" value="Ribosomal_L23"/>
    <property type="match status" value="1"/>
</dbReference>
<sequence>MIYAGYSGSQEPSTSLSRFSRKYDSRATLCESTTIMIDLVKRPVLTDKAIRLLENNQYTFEVDASLTKPRIKQMIEELFDVKVVSVNTHRPPRKKKRLGAMQGYQHRGKRAIITLRAGDSIALLPET</sequence>
<geneLocation type="chloroplast" evidence="9"/>
<keyword evidence="9" id="KW-0150">Chloroplast</keyword>
<evidence type="ECO:0000256" key="2">
    <source>
        <dbReference type="ARBA" id="ARBA00006700"/>
    </source>
</evidence>
<evidence type="ECO:0000256" key="6">
    <source>
        <dbReference type="ARBA" id="ARBA00023274"/>
    </source>
</evidence>
<dbReference type="GO" id="GO:0003735">
    <property type="term" value="F:structural constituent of ribosome"/>
    <property type="evidence" value="ECO:0007669"/>
    <property type="project" value="InterPro"/>
</dbReference>
<evidence type="ECO:0000313" key="9">
    <source>
        <dbReference type="EMBL" id="QSV37280.1"/>
    </source>
</evidence>
<keyword evidence="9" id="KW-0934">Plastid</keyword>
<evidence type="ECO:0000256" key="7">
    <source>
        <dbReference type="ARBA" id="ARBA00035287"/>
    </source>
</evidence>
<dbReference type="GO" id="GO:0019843">
    <property type="term" value="F:rRNA binding"/>
    <property type="evidence" value="ECO:0007669"/>
    <property type="project" value="UniProtKB-UniRule"/>
</dbReference>
<dbReference type="NCBIfam" id="NF004363">
    <property type="entry name" value="PRK05738.2-4"/>
    <property type="match status" value="1"/>
</dbReference>
<dbReference type="GO" id="GO:1990904">
    <property type="term" value="C:ribonucleoprotein complex"/>
    <property type="evidence" value="ECO:0007669"/>
    <property type="project" value="UniProtKB-KW"/>
</dbReference>
<evidence type="ECO:0000256" key="8">
    <source>
        <dbReference type="HAMAP-Rule" id="MF_01369"/>
    </source>
</evidence>
<evidence type="ECO:0000256" key="1">
    <source>
        <dbReference type="ARBA" id="ARBA00002500"/>
    </source>
</evidence>
<evidence type="ECO:0000256" key="5">
    <source>
        <dbReference type="ARBA" id="ARBA00022980"/>
    </source>
</evidence>
<dbReference type="RefSeq" id="YP_010231211.1">
    <property type="nucleotide sequence ID" value="NC_059722.1"/>
</dbReference>
<keyword evidence="3 8" id="KW-0699">rRNA-binding</keyword>
<dbReference type="Gene3D" id="3.30.70.330">
    <property type="match status" value="1"/>
</dbReference>
<dbReference type="SUPFAM" id="SSF54189">
    <property type="entry name" value="Ribosomal proteins S24e, L23 and L15e"/>
    <property type="match status" value="1"/>
</dbReference>
<dbReference type="InterPro" id="IPR013025">
    <property type="entry name" value="Ribosomal_uL23-like"/>
</dbReference>
<dbReference type="GO" id="GO:0006412">
    <property type="term" value="P:translation"/>
    <property type="evidence" value="ECO:0007669"/>
    <property type="project" value="UniProtKB-UniRule"/>
</dbReference>
<gene>
    <name evidence="8 9" type="primary">rpl23</name>
</gene>
<dbReference type="GO" id="GO:0005840">
    <property type="term" value="C:ribosome"/>
    <property type="evidence" value="ECO:0007669"/>
    <property type="project" value="UniProtKB-KW"/>
</dbReference>
<dbReference type="GO" id="GO:0009507">
    <property type="term" value="C:chloroplast"/>
    <property type="evidence" value="ECO:0007669"/>
    <property type="project" value="UniProtKB-SubCell"/>
</dbReference>
<dbReference type="FunFam" id="3.30.70.330:FF:000001">
    <property type="entry name" value="50S ribosomal protein L23"/>
    <property type="match status" value="1"/>
</dbReference>
<keyword evidence="5 8" id="KW-0689">Ribosomal protein</keyword>
<protein>
    <recommendedName>
        <fullName evidence="7 8">Large ribosomal subunit protein uL23c</fullName>
    </recommendedName>
</protein>
<organism evidence="9">
    <name type="scientific">Nephroselmis pyriformis</name>
    <dbReference type="NCBI Taxonomy" id="156128"/>
    <lineage>
        <taxon>Eukaryota</taxon>
        <taxon>Viridiplantae</taxon>
        <taxon>Chlorophyta</taxon>
        <taxon>Nephroselmidophyceae</taxon>
        <taxon>Nephroselmidales</taxon>
        <taxon>Nephroselmidaceae</taxon>
        <taxon>Nephroselmis</taxon>
    </lineage>
</organism>
<reference evidence="9" key="1">
    <citation type="journal article" date="2021" name="Mitochondrial DNA Part B Resour">
        <title>A gene-rich and compact chloroplast genome of the green alga Nephroselmis pyriformis (N.Carter) Ettl 1982 from the shores of Mersin (Eastern Mediterranean Sea).</title>
        <authorList>
            <person name="Gastineau R."/>
            <person name="Konucu M."/>
            <person name="Tekdal D."/>
            <person name="Lemieux C."/>
            <person name="Turmel M."/>
            <person name="Witkowski A."/>
            <person name="Eker-Develi E."/>
        </authorList>
    </citation>
    <scope>NUCLEOTIDE SEQUENCE</scope>
    <source>
        <strain evidence="9">MED1</strain>
    </source>
</reference>
<dbReference type="AlphaFoldDB" id="A0A8A2H8K1"/>
<dbReference type="InterPro" id="IPR012677">
    <property type="entry name" value="Nucleotide-bd_a/b_plait_sf"/>
</dbReference>
<dbReference type="PANTHER" id="PTHR11620">
    <property type="entry name" value="60S RIBOSOMAL PROTEIN L23A"/>
    <property type="match status" value="1"/>
</dbReference>
<dbReference type="InterPro" id="IPR012678">
    <property type="entry name" value="Ribosomal_uL23/eL15/eS24_sf"/>
</dbReference>
<name>A0A8A2H8K1_9CHLO</name>
<comment type="function">
    <text evidence="1 8">Binds to 23S rRNA.</text>
</comment>
<comment type="subcellular location">
    <subcellularLocation>
        <location evidence="8">Plastid</location>
        <location evidence="8">Chloroplast</location>
    </subcellularLocation>
</comment>
<dbReference type="EMBL" id="MW077730">
    <property type="protein sequence ID" value="QSV37280.1"/>
    <property type="molecule type" value="Genomic_DNA"/>
</dbReference>
<comment type="similarity">
    <text evidence="2 8">Belongs to the universal ribosomal protein uL23 family.</text>
</comment>
<dbReference type="HAMAP" id="MF_01369_B">
    <property type="entry name" value="Ribosomal_uL23_B"/>
    <property type="match status" value="1"/>
</dbReference>